<feature type="chain" id="PRO_5040914396" description="AB hydrolase-1 domain-containing protein" evidence="2">
    <location>
        <begin position="22"/>
        <end position="260"/>
    </location>
</feature>
<organism evidence="4 5">
    <name type="scientific">Actinorhabdospora filicis</name>
    <dbReference type="NCBI Taxonomy" id="1785913"/>
    <lineage>
        <taxon>Bacteria</taxon>
        <taxon>Bacillati</taxon>
        <taxon>Actinomycetota</taxon>
        <taxon>Actinomycetes</taxon>
        <taxon>Micromonosporales</taxon>
        <taxon>Micromonosporaceae</taxon>
        <taxon>Actinorhabdospora</taxon>
    </lineage>
</organism>
<protein>
    <recommendedName>
        <fullName evidence="3">AB hydrolase-1 domain-containing protein</fullName>
    </recommendedName>
</protein>
<dbReference type="Gene3D" id="3.40.50.1820">
    <property type="entry name" value="alpha/beta hydrolase"/>
    <property type="match status" value="1"/>
</dbReference>
<sequence>MARARLLLTTFAVAAALTLTACGGGDPAPAETPTTPLPPPPAAAPGADCPEDAAGAQPVHFGPGETLGGLVYGTGDKALVLTHQSDGTLCQWAPYAKTWAEQGYRVLVFDFSRRSSSQNSTVDTATAAAEALKYVRSTGATGVTMIGASMGATAALVAASAAQPPVTAVISLSAPTYYDGSDALKAVANLTAPVLYAAADGDAQYAQNVEKLMAATPAATKKSVIIGGSYHGVDFIDPKNADVGKIRDAVADFLAAQMPA</sequence>
<feature type="compositionally biased region" description="Low complexity" evidence="1">
    <location>
        <begin position="44"/>
        <end position="56"/>
    </location>
</feature>
<evidence type="ECO:0000259" key="3">
    <source>
        <dbReference type="Pfam" id="PF00561"/>
    </source>
</evidence>
<name>A0A9W6SNL0_9ACTN</name>
<keyword evidence="5" id="KW-1185">Reference proteome</keyword>
<proteinExistence type="predicted"/>
<reference evidence="4" key="1">
    <citation type="submission" date="2023-03" db="EMBL/GenBank/DDBJ databases">
        <title>Actinorhabdospora filicis NBRC 111898.</title>
        <authorList>
            <person name="Ichikawa N."/>
            <person name="Sato H."/>
            <person name="Tonouchi N."/>
        </authorList>
    </citation>
    <scope>NUCLEOTIDE SEQUENCE</scope>
    <source>
        <strain evidence="4">NBRC 111898</strain>
    </source>
</reference>
<dbReference type="RefSeq" id="WP_285665312.1">
    <property type="nucleotide sequence ID" value="NZ_BSTX01000003.1"/>
</dbReference>
<comment type="caution">
    <text evidence="4">The sequence shown here is derived from an EMBL/GenBank/DDBJ whole genome shotgun (WGS) entry which is preliminary data.</text>
</comment>
<evidence type="ECO:0000256" key="2">
    <source>
        <dbReference type="SAM" id="SignalP"/>
    </source>
</evidence>
<dbReference type="SUPFAM" id="SSF53474">
    <property type="entry name" value="alpha/beta-Hydrolases"/>
    <property type="match status" value="1"/>
</dbReference>
<dbReference type="GO" id="GO:0003824">
    <property type="term" value="F:catalytic activity"/>
    <property type="evidence" value="ECO:0007669"/>
    <property type="project" value="UniProtKB-ARBA"/>
</dbReference>
<keyword evidence="2" id="KW-0732">Signal</keyword>
<feature type="domain" description="AB hydrolase-1" evidence="3">
    <location>
        <begin position="79"/>
        <end position="177"/>
    </location>
</feature>
<evidence type="ECO:0000313" key="5">
    <source>
        <dbReference type="Proteomes" id="UP001165079"/>
    </source>
</evidence>
<evidence type="ECO:0000313" key="4">
    <source>
        <dbReference type="EMBL" id="GLZ80189.1"/>
    </source>
</evidence>
<gene>
    <name evidence="4" type="ORF">Afil01_49960</name>
</gene>
<feature type="region of interest" description="Disordered" evidence="1">
    <location>
        <begin position="26"/>
        <end position="60"/>
    </location>
</feature>
<dbReference type="EMBL" id="BSTX01000003">
    <property type="protein sequence ID" value="GLZ80189.1"/>
    <property type="molecule type" value="Genomic_DNA"/>
</dbReference>
<dbReference type="PROSITE" id="PS51257">
    <property type="entry name" value="PROKAR_LIPOPROTEIN"/>
    <property type="match status" value="1"/>
</dbReference>
<dbReference type="InterPro" id="IPR000073">
    <property type="entry name" value="AB_hydrolase_1"/>
</dbReference>
<dbReference type="AlphaFoldDB" id="A0A9W6SNL0"/>
<feature type="signal peptide" evidence="2">
    <location>
        <begin position="1"/>
        <end position="21"/>
    </location>
</feature>
<dbReference type="Proteomes" id="UP001165079">
    <property type="component" value="Unassembled WGS sequence"/>
</dbReference>
<evidence type="ECO:0000256" key="1">
    <source>
        <dbReference type="SAM" id="MobiDB-lite"/>
    </source>
</evidence>
<dbReference type="Pfam" id="PF00561">
    <property type="entry name" value="Abhydrolase_1"/>
    <property type="match status" value="1"/>
</dbReference>
<dbReference type="InterPro" id="IPR029058">
    <property type="entry name" value="AB_hydrolase_fold"/>
</dbReference>
<accession>A0A9W6SNL0</accession>